<dbReference type="PROSITE" id="PS51819">
    <property type="entry name" value="VOC"/>
    <property type="match status" value="1"/>
</dbReference>
<dbReference type="Pfam" id="PF00903">
    <property type="entry name" value="Glyoxalase"/>
    <property type="match status" value="1"/>
</dbReference>
<sequence>MKRLHLHISVPEIEPAIGFYSTLFGTPPSVVQPDYAKWLLEDPRVNLAISSRARAAGVDHVGIQVDSADELGDLAARLKAAGEATFDQEATTCCYATSDKSWVTDPAGVRWESFFTHGDATSYGEDEILPETARPAPARACCCSSPSPSRHCRPSPMAAVLPCSACWCGRALKACRRATLRARSARCPIPCRLT</sequence>
<dbReference type="EMBL" id="CZQE01000243">
    <property type="protein sequence ID" value="CUS45339.1"/>
    <property type="molecule type" value="Genomic_DNA"/>
</dbReference>
<feature type="domain" description="VOC" evidence="1">
    <location>
        <begin position="2"/>
        <end position="116"/>
    </location>
</feature>
<reference evidence="2" key="1">
    <citation type="submission" date="2015-10" db="EMBL/GenBank/DDBJ databases">
        <authorList>
            <person name="Gilbert D.G."/>
        </authorList>
    </citation>
    <scope>NUCLEOTIDE SEQUENCE</scope>
</reference>
<accession>A0A160TP09</accession>
<evidence type="ECO:0000313" key="2">
    <source>
        <dbReference type="EMBL" id="CUS45339.1"/>
    </source>
</evidence>
<keyword evidence="2" id="KW-0456">Lyase</keyword>
<dbReference type="PANTHER" id="PTHR41294:SF1">
    <property type="entry name" value="CADMIUM-INDUCED PROTEIN CADI"/>
    <property type="match status" value="1"/>
</dbReference>
<dbReference type="EC" id="4.4.1.5" evidence="2"/>
<dbReference type="GO" id="GO:0046686">
    <property type="term" value="P:response to cadmium ion"/>
    <property type="evidence" value="ECO:0007669"/>
    <property type="project" value="TreeGrafter"/>
</dbReference>
<name>A0A160TP09_9ZZZZ</name>
<dbReference type="InterPro" id="IPR004360">
    <property type="entry name" value="Glyas_Fos-R_dOase_dom"/>
</dbReference>
<dbReference type="NCBIfam" id="NF041414">
    <property type="entry name" value="ArsI_CadI_VOC"/>
    <property type="match status" value="1"/>
</dbReference>
<protein>
    <submittedName>
        <fullName evidence="2">Lactoylglutathione lyase @ Cadmium-induced protein CadI</fullName>
        <ecNumber evidence="2">4.4.1.5</ecNumber>
    </submittedName>
</protein>
<dbReference type="Gene3D" id="3.10.180.10">
    <property type="entry name" value="2,3-Dihydroxybiphenyl 1,2-Dioxygenase, domain 1"/>
    <property type="match status" value="1"/>
</dbReference>
<dbReference type="SUPFAM" id="SSF54593">
    <property type="entry name" value="Glyoxalase/Bleomycin resistance protein/Dihydroxybiphenyl dioxygenase"/>
    <property type="match status" value="1"/>
</dbReference>
<dbReference type="InterPro" id="IPR049789">
    <property type="entry name" value="ArsI/CadI-like"/>
</dbReference>
<dbReference type="PANTHER" id="PTHR41294">
    <property type="entry name" value="CADMIUM-INDUCED PROTEIN CADI"/>
    <property type="match status" value="1"/>
</dbReference>
<evidence type="ECO:0000259" key="1">
    <source>
        <dbReference type="PROSITE" id="PS51819"/>
    </source>
</evidence>
<dbReference type="GO" id="GO:0004462">
    <property type="term" value="F:lactoylglutathione lyase activity"/>
    <property type="evidence" value="ECO:0007669"/>
    <property type="project" value="UniProtKB-EC"/>
</dbReference>
<dbReference type="InterPro" id="IPR052393">
    <property type="entry name" value="Cadmium-induced_rsp"/>
</dbReference>
<dbReference type="AlphaFoldDB" id="A0A160TP09"/>
<dbReference type="InterPro" id="IPR029068">
    <property type="entry name" value="Glyas_Bleomycin-R_OHBP_Dase"/>
</dbReference>
<organism evidence="2">
    <name type="scientific">hydrothermal vent metagenome</name>
    <dbReference type="NCBI Taxonomy" id="652676"/>
    <lineage>
        <taxon>unclassified sequences</taxon>
        <taxon>metagenomes</taxon>
        <taxon>ecological metagenomes</taxon>
    </lineage>
</organism>
<gene>
    <name evidence="2" type="ORF">MGWOODY_Smn2189</name>
</gene>
<proteinExistence type="predicted"/>
<dbReference type="InterPro" id="IPR037523">
    <property type="entry name" value="VOC_core"/>
</dbReference>